<feature type="transmembrane region" description="Helical" evidence="1">
    <location>
        <begin position="5"/>
        <end position="27"/>
    </location>
</feature>
<keyword evidence="1" id="KW-0812">Transmembrane</keyword>
<proteinExistence type="predicted"/>
<dbReference type="RefSeq" id="WP_096432057.1">
    <property type="nucleotide sequence ID" value="NZ_AP018042.1"/>
</dbReference>
<keyword evidence="3" id="KW-1185">Reference proteome</keyword>
<evidence type="ECO:0000313" key="3">
    <source>
        <dbReference type="Proteomes" id="UP000218267"/>
    </source>
</evidence>
<sequence length="171" mass="19599">MIRKYVRLIIAGILFLGSIFLFIQALVGTGVLVVLLSGIFVLFHFKNEMNLFAFYFVRKNKFEASGKVLGRVKNPENMIKTQEAYYYYLSGLVEAQKQKNAQAEKHFKKALETGLRLKTDQAVAKLNLSGIALSKRNKKLATYYLQDAKKLDKQKVLTAQIREIEAMMKRI</sequence>
<reference evidence="2 3" key="1">
    <citation type="journal article" date="2018" name="Mar. Genomics">
        <title>Complete genome sequence of Marinifilaceae bacterium strain SPP2, isolated from the Antarctic marine sediment.</title>
        <authorList>
            <person name="Watanabe M."/>
            <person name="Kojima H."/>
            <person name="Fukui M."/>
        </authorList>
    </citation>
    <scope>NUCLEOTIDE SEQUENCE [LARGE SCALE GENOMIC DNA]</scope>
    <source>
        <strain evidence="2 3">SPP2</strain>
    </source>
</reference>
<dbReference type="Proteomes" id="UP000218267">
    <property type="component" value="Chromosome"/>
</dbReference>
<keyword evidence="1" id="KW-1133">Transmembrane helix</keyword>
<dbReference type="AlphaFoldDB" id="A0A1Y1CP69"/>
<dbReference type="SUPFAM" id="SSF48452">
    <property type="entry name" value="TPR-like"/>
    <property type="match status" value="1"/>
</dbReference>
<feature type="transmembrane region" description="Helical" evidence="1">
    <location>
        <begin position="33"/>
        <end position="57"/>
    </location>
</feature>
<dbReference type="InterPro" id="IPR011990">
    <property type="entry name" value="TPR-like_helical_dom_sf"/>
</dbReference>
<organism evidence="2 3">
    <name type="scientific">Labilibaculum antarcticum</name>
    <dbReference type="NCBI Taxonomy" id="1717717"/>
    <lineage>
        <taxon>Bacteria</taxon>
        <taxon>Pseudomonadati</taxon>
        <taxon>Bacteroidota</taxon>
        <taxon>Bacteroidia</taxon>
        <taxon>Marinilabiliales</taxon>
        <taxon>Marinifilaceae</taxon>
        <taxon>Labilibaculum</taxon>
    </lineage>
</organism>
<dbReference type="Gene3D" id="1.25.40.10">
    <property type="entry name" value="Tetratricopeptide repeat domain"/>
    <property type="match status" value="1"/>
</dbReference>
<evidence type="ECO:0008006" key="4">
    <source>
        <dbReference type="Google" id="ProtNLM"/>
    </source>
</evidence>
<dbReference type="KEGG" id="mbas:ALGA_3778"/>
<evidence type="ECO:0000256" key="1">
    <source>
        <dbReference type="SAM" id="Phobius"/>
    </source>
</evidence>
<gene>
    <name evidence="2" type="ORF">ALGA_3778</name>
</gene>
<name>A0A1Y1CP69_9BACT</name>
<protein>
    <recommendedName>
        <fullName evidence="4">DUF2892 domain-containing protein</fullName>
    </recommendedName>
</protein>
<accession>A0A1Y1CP69</accession>
<reference evidence="3" key="2">
    <citation type="journal article" date="2020" name="Antonie Van Leeuwenhoek">
        <title>Labilibaculum antarcticum sp. nov., a novel facultative anaerobic, psychrotorelant bacterium isolated from marine sediment of Antarctica.</title>
        <authorList>
            <person name="Watanabe M."/>
            <person name="Kojima H."/>
            <person name="Fukui M."/>
        </authorList>
    </citation>
    <scope>NUCLEOTIDE SEQUENCE [LARGE SCALE GENOMIC DNA]</scope>
    <source>
        <strain evidence="3">SPP2</strain>
    </source>
</reference>
<evidence type="ECO:0000313" key="2">
    <source>
        <dbReference type="EMBL" id="BAX82070.1"/>
    </source>
</evidence>
<keyword evidence="1" id="KW-0472">Membrane</keyword>
<dbReference type="EMBL" id="AP018042">
    <property type="protein sequence ID" value="BAX82070.1"/>
    <property type="molecule type" value="Genomic_DNA"/>
</dbReference>
<dbReference type="OrthoDB" id="1119469at2"/>